<dbReference type="EMBL" id="DLVE01000020">
    <property type="protein sequence ID" value="HAA83461.1"/>
    <property type="molecule type" value="Genomic_DNA"/>
</dbReference>
<dbReference type="InterPro" id="IPR000189">
    <property type="entry name" value="Transglyc_AS"/>
</dbReference>
<comment type="similarity">
    <text evidence="1">Belongs to the transglycosylase Slt family.</text>
</comment>
<reference evidence="3 4" key="1">
    <citation type="journal article" date="2018" name="Nat. Biotechnol.">
        <title>A standardized bacterial taxonomy based on genome phylogeny substantially revises the tree of life.</title>
        <authorList>
            <person name="Parks D.H."/>
            <person name="Chuvochina M."/>
            <person name="Waite D.W."/>
            <person name="Rinke C."/>
            <person name="Skarshewski A."/>
            <person name="Chaumeil P.A."/>
            <person name="Hugenholtz P."/>
        </authorList>
    </citation>
    <scope>NUCLEOTIDE SEQUENCE [LARGE SCALE GENOMIC DNA]</scope>
    <source>
        <strain evidence="3">UBA12529</strain>
    </source>
</reference>
<name>A0A101FJD0_9BACT</name>
<organism evidence="3 4">
    <name type="scientific">Thermodesulfobacterium commune</name>
    <dbReference type="NCBI Taxonomy" id="1741"/>
    <lineage>
        <taxon>Bacteria</taxon>
        <taxon>Pseudomonadati</taxon>
        <taxon>Thermodesulfobacteriota</taxon>
        <taxon>Thermodesulfobacteria</taxon>
        <taxon>Thermodesulfobacteriales</taxon>
        <taxon>Thermodesulfobacteriaceae</taxon>
        <taxon>Thermodesulfobacterium</taxon>
    </lineage>
</organism>
<comment type="caution">
    <text evidence="3">The sequence shown here is derived from an EMBL/GenBank/DDBJ whole genome shotgun (WGS) entry which is preliminary data.</text>
</comment>
<evidence type="ECO:0000259" key="2">
    <source>
        <dbReference type="Pfam" id="PF01464"/>
    </source>
</evidence>
<sequence length="221" mass="25552">MRKREILLLSAINSKFFLLKLLIFFHFLFSYAQAHIYRCENPETGEVRYTNQEKLDAYYCQLYIREKPKNLNSKSSGPKFPYSPNYTKLPVEYETWFEKVAQAFSLDPALLKAIAKVESSFNPRAVSPKGAMGIMQLMPQTARLVGVEDPYHPLENLKGGAKYLRMLIDEFQDLSLALAAYNAGPEKVKLYRGIPPYPETQSYVKNVLYYYSIFKNKTLNN</sequence>
<gene>
    <name evidence="3" type="ORF">DCE01_01520</name>
</gene>
<dbReference type="PANTHER" id="PTHR37423:SF2">
    <property type="entry name" value="MEMBRANE-BOUND LYTIC MUREIN TRANSGLYCOSYLASE C"/>
    <property type="match status" value="1"/>
</dbReference>
<dbReference type="PANTHER" id="PTHR37423">
    <property type="entry name" value="SOLUBLE LYTIC MUREIN TRANSGLYCOSYLASE-RELATED"/>
    <property type="match status" value="1"/>
</dbReference>
<dbReference type="GO" id="GO:0008933">
    <property type="term" value="F:peptidoglycan lytic transglycosylase activity"/>
    <property type="evidence" value="ECO:0007669"/>
    <property type="project" value="InterPro"/>
</dbReference>
<dbReference type="GO" id="GO:0000270">
    <property type="term" value="P:peptidoglycan metabolic process"/>
    <property type="evidence" value="ECO:0007669"/>
    <property type="project" value="InterPro"/>
</dbReference>
<feature type="domain" description="Transglycosylase SLT" evidence="2">
    <location>
        <begin position="97"/>
        <end position="191"/>
    </location>
</feature>
<protein>
    <submittedName>
        <fullName evidence="3">Lytic transglycosylase domain-containing protein</fullName>
    </submittedName>
</protein>
<dbReference type="Pfam" id="PF01464">
    <property type="entry name" value="SLT"/>
    <property type="match status" value="1"/>
</dbReference>
<dbReference type="AlphaFoldDB" id="A0A101FJD0"/>
<dbReference type="RefSeq" id="WP_051754580.1">
    <property type="nucleotide sequence ID" value="NZ_DAINLL010000022.1"/>
</dbReference>
<dbReference type="SUPFAM" id="SSF53955">
    <property type="entry name" value="Lysozyme-like"/>
    <property type="match status" value="1"/>
</dbReference>
<evidence type="ECO:0000256" key="1">
    <source>
        <dbReference type="ARBA" id="ARBA00007734"/>
    </source>
</evidence>
<accession>A0A101FJD0</accession>
<evidence type="ECO:0000313" key="3">
    <source>
        <dbReference type="EMBL" id="HAA83461.1"/>
    </source>
</evidence>
<evidence type="ECO:0000313" key="4">
    <source>
        <dbReference type="Proteomes" id="UP000257240"/>
    </source>
</evidence>
<dbReference type="Proteomes" id="UP000257240">
    <property type="component" value="Unassembled WGS sequence"/>
</dbReference>
<dbReference type="PROSITE" id="PS00922">
    <property type="entry name" value="TRANSGLYCOSYLASE"/>
    <property type="match status" value="1"/>
</dbReference>
<proteinExistence type="inferred from homology"/>
<dbReference type="CDD" id="cd00254">
    <property type="entry name" value="LT-like"/>
    <property type="match status" value="1"/>
</dbReference>
<dbReference type="InterPro" id="IPR008258">
    <property type="entry name" value="Transglycosylase_SLT_dom_1"/>
</dbReference>
<dbReference type="InterPro" id="IPR023346">
    <property type="entry name" value="Lysozyme-like_dom_sf"/>
</dbReference>
<dbReference type="Gene3D" id="1.10.530.10">
    <property type="match status" value="1"/>
</dbReference>
<dbReference type="GO" id="GO:0016020">
    <property type="term" value="C:membrane"/>
    <property type="evidence" value="ECO:0007669"/>
    <property type="project" value="InterPro"/>
</dbReference>